<proteinExistence type="predicted"/>
<dbReference type="Proteomes" id="UP000239089">
    <property type="component" value="Unassembled WGS sequence"/>
</dbReference>
<sequence>MRPTRHEPFPRMKRQETAMRAETILNTCVAAMRLEGCGSEAIAFMLVESAVDALTATGLRPDSLDRGVQHLIDAMQDRAADLRAVRNTPNLMLVAAQASA</sequence>
<dbReference type="AlphaFoldDB" id="A0A2S6N9L1"/>
<organism evidence="1 2">
    <name type="scientific">Rhodoblastus sphagnicola</name>
    <dbReference type="NCBI Taxonomy" id="333368"/>
    <lineage>
        <taxon>Bacteria</taxon>
        <taxon>Pseudomonadati</taxon>
        <taxon>Pseudomonadota</taxon>
        <taxon>Alphaproteobacteria</taxon>
        <taxon>Hyphomicrobiales</taxon>
        <taxon>Rhodoblastaceae</taxon>
        <taxon>Rhodoblastus</taxon>
    </lineage>
</organism>
<evidence type="ECO:0000313" key="1">
    <source>
        <dbReference type="EMBL" id="PPQ31294.1"/>
    </source>
</evidence>
<comment type="caution">
    <text evidence="1">The sequence shown here is derived from an EMBL/GenBank/DDBJ whole genome shotgun (WGS) entry which is preliminary data.</text>
</comment>
<evidence type="ECO:0000313" key="2">
    <source>
        <dbReference type="Proteomes" id="UP000239089"/>
    </source>
</evidence>
<reference evidence="1 2" key="1">
    <citation type="journal article" date="2018" name="Arch. Microbiol.">
        <title>New insights into the metabolic potential of the phototrophic purple bacterium Rhodopila globiformis DSM 161(T) from its draft genome sequence and evidence for a vanadium-dependent nitrogenase.</title>
        <authorList>
            <person name="Imhoff J.F."/>
            <person name="Rahn T."/>
            <person name="Kunzel S."/>
            <person name="Neulinger S.C."/>
        </authorList>
    </citation>
    <scope>NUCLEOTIDE SEQUENCE [LARGE SCALE GENOMIC DNA]</scope>
    <source>
        <strain evidence="1 2">DSM 16996</strain>
    </source>
</reference>
<gene>
    <name evidence="1" type="ORF">CCR94_09590</name>
</gene>
<dbReference type="EMBL" id="NHSJ01000060">
    <property type="protein sequence ID" value="PPQ31294.1"/>
    <property type="molecule type" value="Genomic_DNA"/>
</dbReference>
<accession>A0A2S6N9L1</accession>
<protein>
    <submittedName>
        <fullName evidence="1">Uncharacterized protein</fullName>
    </submittedName>
</protein>
<name>A0A2S6N9L1_9HYPH</name>
<keyword evidence="2" id="KW-1185">Reference proteome</keyword>